<dbReference type="GO" id="GO:0036503">
    <property type="term" value="P:ERAD pathway"/>
    <property type="evidence" value="ECO:0007669"/>
    <property type="project" value="TreeGrafter"/>
</dbReference>
<feature type="region of interest" description="Disordered" evidence="2">
    <location>
        <begin position="19"/>
        <end position="50"/>
    </location>
</feature>
<keyword evidence="4" id="KW-0732">Signal</keyword>
<feature type="signal peptide" evidence="4">
    <location>
        <begin position="1"/>
        <end position="18"/>
    </location>
</feature>
<dbReference type="InterPro" id="IPR006597">
    <property type="entry name" value="Sel1-like"/>
</dbReference>
<evidence type="ECO:0000256" key="3">
    <source>
        <dbReference type="SAM" id="Phobius"/>
    </source>
</evidence>
<feature type="compositionally biased region" description="Acidic residues" evidence="2">
    <location>
        <begin position="31"/>
        <end position="41"/>
    </location>
</feature>
<protein>
    <submittedName>
        <fullName evidence="6">Protein sel-1 homolog 1 isoform X1</fullName>
    </submittedName>
</protein>
<dbReference type="Proteomes" id="UP000504629">
    <property type="component" value="Unplaced"/>
</dbReference>
<keyword evidence="3" id="KW-0812">Transmembrane</keyword>
<feature type="chain" id="PRO_5026652631" evidence="4">
    <location>
        <begin position="19"/>
        <end position="745"/>
    </location>
</feature>
<organism evidence="5 6">
    <name type="scientific">Bombyx mandarina</name>
    <name type="common">Wild silk moth</name>
    <name type="synonym">Wild silkworm</name>
    <dbReference type="NCBI Taxonomy" id="7092"/>
    <lineage>
        <taxon>Eukaryota</taxon>
        <taxon>Metazoa</taxon>
        <taxon>Ecdysozoa</taxon>
        <taxon>Arthropoda</taxon>
        <taxon>Hexapoda</taxon>
        <taxon>Insecta</taxon>
        <taxon>Pterygota</taxon>
        <taxon>Neoptera</taxon>
        <taxon>Endopterygota</taxon>
        <taxon>Lepidoptera</taxon>
        <taxon>Glossata</taxon>
        <taxon>Ditrysia</taxon>
        <taxon>Bombycoidea</taxon>
        <taxon>Bombycidae</taxon>
        <taxon>Bombycinae</taxon>
        <taxon>Bombyx</taxon>
    </lineage>
</organism>
<gene>
    <name evidence="6" type="primary">LOC114251205</name>
</gene>
<evidence type="ECO:0000313" key="6">
    <source>
        <dbReference type="RefSeq" id="XP_028041200.1"/>
    </source>
</evidence>
<dbReference type="InterPro" id="IPR050767">
    <property type="entry name" value="Sel1_AlgK"/>
</dbReference>
<dbReference type="RefSeq" id="XP_028041200.1">
    <property type="nucleotide sequence ID" value="XM_028185399.1"/>
</dbReference>
<keyword evidence="3" id="KW-1133">Transmembrane helix</keyword>
<accession>A0A6J2KGP7</accession>
<evidence type="ECO:0000313" key="5">
    <source>
        <dbReference type="Proteomes" id="UP000504629"/>
    </source>
</evidence>
<keyword evidence="3" id="KW-0472">Membrane</keyword>
<evidence type="ECO:0000256" key="1">
    <source>
        <dbReference type="ARBA" id="ARBA00038101"/>
    </source>
</evidence>
<proteinExistence type="inferred from homology"/>
<dbReference type="AlphaFoldDB" id="A0A6J2KGP7"/>
<comment type="similarity">
    <text evidence="1">Belongs to the sel-1 family.</text>
</comment>
<feature type="transmembrane region" description="Helical" evidence="3">
    <location>
        <begin position="713"/>
        <end position="731"/>
    </location>
</feature>
<dbReference type="GO" id="GO:0005789">
    <property type="term" value="C:endoplasmic reticulum membrane"/>
    <property type="evidence" value="ECO:0007669"/>
    <property type="project" value="TreeGrafter"/>
</dbReference>
<sequence length="745" mass="82084">MDRYKLLVLVLCFSLTTTDPVGPESRRDSEKNEEDDVSNEVEETKGKPDSEYIKELTDAMNKEILTLQEYADAMKSQSSKDETNKESHLEQMAYTLKLLQKSLKKHSEPTWLPNQKAELSVNEKPLEENPQDILNSLPPLPEETEPELTPELKEAKELYDAAVAKLDRRTLDVDASILQIKQAAEVGYVPAKIKLAWSYLYGEGVEIDFEKAKSIFEELAAEGNADAHAGMGFLYATGIGVPVSQAKAVVHYTIGAIGDSSYAQMALAYRYWSGHTVQSSCPKAMDLYMKVAAKVASKMTLNGGPAIHRTRLIDEVEGGGGALDTDLIEYYQLLAEKGDVQAQVGLGQLHFQGGRGVTLDINKAYHYFQQAAKTGNAVAHAFLGKIYLEGGDGIVADNDTAFKYFKKAAELNNPVGQSGLGLMYLQGRGVPKDTTAAFKYFTMAANQGWVEGQFHLGFMYFGGIGVRRDFKQANKYFSHASQSGHVLALHQLALMHAHGLGVLKSCTTAVELLKSVCERGRWGARLQAAHGAWRAHSPHRAFLQYAALAERGYEVAQTNAAYLLDNGDVRLFPEAERHVRALQLWGRAATQGCSAARVKLGDYHYYGLGTPQDLEAAAHHYRIASEQLHNAQATFNLGYMHERGLGLAKDAHLAKRCYDLAADTAPDARLPAALALAALHTRLALQDLATYVLQSPLAMIFITGDESALLYNWDLYVITTLLGMLGVVMYMRRPQQQQQQQQAAN</sequence>
<dbReference type="SMART" id="SM00671">
    <property type="entry name" value="SEL1"/>
    <property type="match status" value="10"/>
</dbReference>
<name>A0A6J2KGP7_BOMMA</name>
<reference evidence="6" key="1">
    <citation type="submission" date="2025-08" db="UniProtKB">
        <authorList>
            <consortium name="RefSeq"/>
        </authorList>
    </citation>
    <scope>IDENTIFICATION</scope>
    <source>
        <tissue evidence="6">Silk gland</tissue>
    </source>
</reference>
<dbReference type="SUPFAM" id="SSF81901">
    <property type="entry name" value="HCP-like"/>
    <property type="match status" value="3"/>
</dbReference>
<dbReference type="Pfam" id="PF08238">
    <property type="entry name" value="Sel1"/>
    <property type="match status" value="11"/>
</dbReference>
<dbReference type="GeneID" id="114251205"/>
<dbReference type="PANTHER" id="PTHR11102">
    <property type="entry name" value="SEL-1-LIKE PROTEIN"/>
    <property type="match status" value="1"/>
</dbReference>
<dbReference type="Gene3D" id="1.25.40.10">
    <property type="entry name" value="Tetratricopeptide repeat domain"/>
    <property type="match status" value="3"/>
</dbReference>
<evidence type="ECO:0000256" key="2">
    <source>
        <dbReference type="SAM" id="MobiDB-lite"/>
    </source>
</evidence>
<dbReference type="OrthoDB" id="27934at2759"/>
<dbReference type="PANTHER" id="PTHR11102:SF147">
    <property type="entry name" value="SEL1L ADAPTOR SUBUNIT OF ERAD E3 UBIQUITIN LIGASE"/>
    <property type="match status" value="1"/>
</dbReference>
<dbReference type="KEGG" id="bman:114251205"/>
<evidence type="ECO:0000256" key="4">
    <source>
        <dbReference type="SAM" id="SignalP"/>
    </source>
</evidence>
<dbReference type="CTD" id="42806"/>
<keyword evidence="5" id="KW-1185">Reference proteome</keyword>
<dbReference type="InterPro" id="IPR011990">
    <property type="entry name" value="TPR-like_helical_dom_sf"/>
</dbReference>